<feature type="coiled-coil region" evidence="16">
    <location>
        <begin position="4"/>
        <end position="58"/>
    </location>
</feature>
<evidence type="ECO:0000256" key="13">
    <source>
        <dbReference type="ARBA" id="ARBA00060881"/>
    </source>
</evidence>
<dbReference type="SMART" id="SM00532">
    <property type="entry name" value="LIGANc"/>
    <property type="match status" value="1"/>
</dbReference>
<dbReference type="InterPro" id="IPR004150">
    <property type="entry name" value="NAD_DNA_ligase_OB"/>
</dbReference>
<dbReference type="NCBIfam" id="TIGR00575">
    <property type="entry name" value="dnlj"/>
    <property type="match status" value="1"/>
</dbReference>
<dbReference type="FunFam" id="1.10.150.20:FF:000007">
    <property type="entry name" value="DNA ligase"/>
    <property type="match status" value="1"/>
</dbReference>
<dbReference type="InterPro" id="IPR041663">
    <property type="entry name" value="DisA/LigA_HHH"/>
</dbReference>
<dbReference type="GO" id="GO:0006260">
    <property type="term" value="P:DNA replication"/>
    <property type="evidence" value="ECO:0007669"/>
    <property type="project" value="UniProtKB-KW"/>
</dbReference>
<keyword evidence="11 14" id="KW-0234">DNA repair</keyword>
<evidence type="ECO:0000256" key="11">
    <source>
        <dbReference type="ARBA" id="ARBA00023204"/>
    </source>
</evidence>
<dbReference type="InterPro" id="IPR004149">
    <property type="entry name" value="Znf_DNAligase_C4"/>
</dbReference>
<dbReference type="SMART" id="SM00292">
    <property type="entry name" value="BRCT"/>
    <property type="match status" value="1"/>
</dbReference>
<keyword evidence="5 14" id="KW-0235">DNA replication</keyword>
<protein>
    <recommendedName>
        <fullName evidence="3 14">DNA ligase</fullName>
        <ecNumber evidence="2 14">6.5.1.2</ecNumber>
    </recommendedName>
    <alternativeName>
        <fullName evidence="14">Polydeoxyribonucleotide synthase [NAD(+)]</fullName>
    </alternativeName>
</protein>
<feature type="binding site" evidence="14">
    <location>
        <position position="316"/>
    </location>
    <ligand>
        <name>NAD(+)</name>
        <dbReference type="ChEBI" id="CHEBI:57540"/>
    </ligand>
</feature>
<feature type="binding site" evidence="14">
    <location>
        <begin position="35"/>
        <end position="39"/>
    </location>
    <ligand>
        <name>NAD(+)</name>
        <dbReference type="ChEBI" id="CHEBI:57540"/>
    </ligand>
</feature>
<dbReference type="PROSITE" id="PS01055">
    <property type="entry name" value="DNA_LIGASE_N1"/>
    <property type="match status" value="1"/>
</dbReference>
<evidence type="ECO:0000256" key="2">
    <source>
        <dbReference type="ARBA" id="ARBA00012722"/>
    </source>
</evidence>
<keyword evidence="8 14" id="KW-0862">Zinc</keyword>
<dbReference type="FunFam" id="2.40.50.140:FF:000012">
    <property type="entry name" value="DNA ligase"/>
    <property type="match status" value="1"/>
</dbReference>
<organism evidence="18 19">
    <name type="scientific">Entomomonas asaccharolytica</name>
    <dbReference type="NCBI Taxonomy" id="2785331"/>
    <lineage>
        <taxon>Bacteria</taxon>
        <taxon>Pseudomonadati</taxon>
        <taxon>Pseudomonadota</taxon>
        <taxon>Gammaproteobacteria</taxon>
        <taxon>Pseudomonadales</taxon>
        <taxon>Pseudomonadaceae</taxon>
        <taxon>Entomomonas</taxon>
    </lineage>
</organism>
<feature type="binding site" evidence="14">
    <location>
        <begin position="84"/>
        <end position="85"/>
    </location>
    <ligand>
        <name>NAD(+)</name>
        <dbReference type="ChEBI" id="CHEBI:57540"/>
    </ligand>
</feature>
<dbReference type="Gene3D" id="1.10.287.610">
    <property type="entry name" value="Helix hairpin bin"/>
    <property type="match status" value="1"/>
</dbReference>
<evidence type="ECO:0000313" key="19">
    <source>
        <dbReference type="Proteomes" id="UP000595278"/>
    </source>
</evidence>
<dbReference type="GO" id="GO:0003911">
    <property type="term" value="F:DNA ligase (NAD+) activity"/>
    <property type="evidence" value="ECO:0007669"/>
    <property type="project" value="UniProtKB-UniRule"/>
</dbReference>
<dbReference type="Gene3D" id="6.20.10.30">
    <property type="match status" value="1"/>
</dbReference>
<feature type="active site" description="N6-AMP-lysine intermediate" evidence="14">
    <location>
        <position position="118"/>
    </location>
</feature>
<comment type="function">
    <text evidence="1 14">DNA ligase that catalyzes the formation of phosphodiester linkages between 5'-phosphoryl and 3'-hydroxyl groups in double-stranded DNA using NAD as a coenzyme and as the energy source for the reaction. It is essential for DNA replication and repair of damaged DNA.</text>
</comment>
<dbReference type="SUPFAM" id="SSF50249">
    <property type="entry name" value="Nucleic acid-binding proteins"/>
    <property type="match status" value="1"/>
</dbReference>
<dbReference type="PROSITE" id="PS01056">
    <property type="entry name" value="DNA_LIGASE_N2"/>
    <property type="match status" value="1"/>
</dbReference>
<comment type="cofactor">
    <cofactor evidence="14">
        <name>Mg(2+)</name>
        <dbReference type="ChEBI" id="CHEBI:18420"/>
    </cofactor>
    <cofactor evidence="14">
        <name>Mn(2+)</name>
        <dbReference type="ChEBI" id="CHEBI:29035"/>
    </cofactor>
</comment>
<dbReference type="GO" id="GO:0003677">
    <property type="term" value="F:DNA binding"/>
    <property type="evidence" value="ECO:0007669"/>
    <property type="project" value="InterPro"/>
</dbReference>
<dbReference type="PANTHER" id="PTHR23389:SF9">
    <property type="entry name" value="DNA LIGASE"/>
    <property type="match status" value="1"/>
</dbReference>
<dbReference type="Pfam" id="PF03120">
    <property type="entry name" value="OB_DNA_ligase"/>
    <property type="match status" value="1"/>
</dbReference>
<dbReference type="SMART" id="SM00278">
    <property type="entry name" value="HhH1"/>
    <property type="match status" value="4"/>
</dbReference>
<evidence type="ECO:0000256" key="4">
    <source>
        <dbReference type="ARBA" id="ARBA00022598"/>
    </source>
</evidence>
<proteinExistence type="inferred from homology"/>
<comment type="caution">
    <text evidence="14">Lacks conserved residue(s) required for the propagation of feature annotation.</text>
</comment>
<dbReference type="InterPro" id="IPR013840">
    <property type="entry name" value="DNAligase_N"/>
</dbReference>
<dbReference type="CDD" id="cd17748">
    <property type="entry name" value="BRCT_DNA_ligase_like"/>
    <property type="match status" value="1"/>
</dbReference>
<dbReference type="SUPFAM" id="SSF47781">
    <property type="entry name" value="RuvA domain 2-like"/>
    <property type="match status" value="2"/>
</dbReference>
<dbReference type="SUPFAM" id="SSF56091">
    <property type="entry name" value="DNA ligase/mRNA capping enzyme, catalytic domain"/>
    <property type="match status" value="1"/>
</dbReference>
<feature type="binding site" evidence="14">
    <location>
        <position position="413"/>
    </location>
    <ligand>
        <name>Zn(2+)</name>
        <dbReference type="ChEBI" id="CHEBI:29105"/>
    </ligand>
</feature>
<evidence type="ECO:0000256" key="15">
    <source>
        <dbReference type="RuleBase" id="RU000618"/>
    </source>
</evidence>
<dbReference type="EC" id="6.5.1.2" evidence="2 14"/>
<dbReference type="InterPro" id="IPR018239">
    <property type="entry name" value="DNA_ligase_AS"/>
</dbReference>
<evidence type="ECO:0000256" key="6">
    <source>
        <dbReference type="ARBA" id="ARBA00022723"/>
    </source>
</evidence>
<sequence length="782" mass="86741">MLTKEQAILRIEQLRKELNHHSYQYYVLDNPTIPDVEYDRLFRELQALEEQFPELKTSDSLTQRVGGEALPQFNTVQHEVPMLSLGNAFAEEDLKNFDRRVKEGLSTSTDIVYCCEPKLDGLAVSLVYENGIFVRGATRGDGATGEDITANIRTIRNIPLKLQGTGWPTRLEVRGEVYMPRAGFEKLNASILANEGKPFANPRNAAAGSLRQLDSKITATRPLTFCCYGFITDDNELASSQQQALLQLKQWGIPISPELKLATGFTECFNYYQDIGQRRDSLGYDIDGVVFKVNQIEDQQQLGFRSREPRWAIAYKFPAQEEITELLAVEFQVGRTGAVTPVARLKPVHVGGVVVSNATLHNMDEVTRLGLMIGDSVIIRRAGDVIPQITSVVLERRPSDAKPVQIPEHCPVCNSMVERTQLIKRSKGQEHISEGAIYRCTGRLSCPAQVKQSIIHFVSRKALDIDGLGDKIVEQLVDNGLISSPADLYRLTFEQIIDLEGFAETSSNNLLAAINNSRKPDLARFIYALGIPNVGESTAKLLARSFGSLARIKQAYPEVLTSLPDIGLEVAYEINNFFAEDHNQQTLQQLLSYIELQNEGDIAENLTASFTLTDLLKTLTIPFIADTTAERLTKRFNSLEAIIKADKIDLSGVDKLSERAKDSLLDYFKQPQNIAKAKAIEAQLKDFGMHWQSEPKQSQQNLPLAGQSWVLTGTLPTMKRDTAKLYLEQLGAKVVGSVSAKTSVVVAGADAGSKLTKANELGVTVWDEEALTNLLKENGIIL</sequence>
<evidence type="ECO:0000256" key="14">
    <source>
        <dbReference type="HAMAP-Rule" id="MF_01588"/>
    </source>
</evidence>
<dbReference type="InterPro" id="IPR010994">
    <property type="entry name" value="RuvA_2-like"/>
</dbReference>
<dbReference type="GO" id="GO:0046872">
    <property type="term" value="F:metal ion binding"/>
    <property type="evidence" value="ECO:0007669"/>
    <property type="project" value="UniProtKB-KW"/>
</dbReference>
<feature type="binding site" evidence="14">
    <location>
        <position position="292"/>
    </location>
    <ligand>
        <name>NAD(+)</name>
        <dbReference type="ChEBI" id="CHEBI:57540"/>
    </ligand>
</feature>
<feature type="binding site" evidence="14">
    <location>
        <position position="116"/>
    </location>
    <ligand>
        <name>NAD(+)</name>
        <dbReference type="ChEBI" id="CHEBI:57540"/>
    </ligand>
</feature>
<keyword evidence="16" id="KW-0175">Coiled coil</keyword>
<dbReference type="InterPro" id="IPR013839">
    <property type="entry name" value="DNAligase_adenylation"/>
</dbReference>
<dbReference type="EMBL" id="CP067393">
    <property type="protein sequence ID" value="QQP85137.1"/>
    <property type="molecule type" value="Genomic_DNA"/>
</dbReference>
<evidence type="ECO:0000256" key="9">
    <source>
        <dbReference type="ARBA" id="ARBA00022842"/>
    </source>
</evidence>
<dbReference type="Gene3D" id="3.40.50.10190">
    <property type="entry name" value="BRCT domain"/>
    <property type="match status" value="1"/>
</dbReference>
<keyword evidence="4 14" id="KW-0436">Ligase</keyword>
<keyword evidence="9 14" id="KW-0460">Magnesium</keyword>
<dbReference type="Pfam" id="PF03119">
    <property type="entry name" value="DNA_ligase_ZBD"/>
    <property type="match status" value="1"/>
</dbReference>
<reference evidence="18 19" key="1">
    <citation type="submission" date="2021-01" db="EMBL/GenBank/DDBJ databases">
        <title>Entomomonas sp. F2A isolated from a house cricket (Acheta domesticus).</title>
        <authorList>
            <person name="Spergser J."/>
            <person name="Busse H.-J."/>
        </authorList>
    </citation>
    <scope>NUCLEOTIDE SEQUENCE [LARGE SCALE GENOMIC DNA]</scope>
    <source>
        <strain evidence="18 19">F2A</strain>
    </source>
</reference>
<keyword evidence="19" id="KW-1185">Reference proteome</keyword>
<evidence type="ECO:0000256" key="1">
    <source>
        <dbReference type="ARBA" id="ARBA00004067"/>
    </source>
</evidence>
<dbReference type="NCBIfam" id="NF005932">
    <property type="entry name" value="PRK07956.1"/>
    <property type="match status" value="1"/>
</dbReference>
<dbReference type="InterPro" id="IPR012340">
    <property type="entry name" value="NA-bd_OB-fold"/>
</dbReference>
<keyword evidence="10 14" id="KW-0520">NAD</keyword>
<dbReference type="HAMAP" id="MF_01588">
    <property type="entry name" value="DNA_ligase_A"/>
    <property type="match status" value="1"/>
</dbReference>
<dbReference type="FunFam" id="1.10.150.20:FF:000006">
    <property type="entry name" value="DNA ligase"/>
    <property type="match status" value="1"/>
</dbReference>
<evidence type="ECO:0000256" key="16">
    <source>
        <dbReference type="SAM" id="Coils"/>
    </source>
</evidence>
<dbReference type="Gene3D" id="2.40.50.140">
    <property type="entry name" value="Nucleic acid-binding proteins"/>
    <property type="match status" value="1"/>
</dbReference>
<feature type="binding site" evidence="14">
    <location>
        <position position="410"/>
    </location>
    <ligand>
        <name>Zn(2+)</name>
        <dbReference type="ChEBI" id="CHEBI:29105"/>
    </ligand>
</feature>
<dbReference type="FunFam" id="1.10.287.610:FF:000002">
    <property type="entry name" value="DNA ligase"/>
    <property type="match status" value="1"/>
</dbReference>
<evidence type="ECO:0000256" key="7">
    <source>
        <dbReference type="ARBA" id="ARBA00022763"/>
    </source>
</evidence>
<evidence type="ECO:0000256" key="5">
    <source>
        <dbReference type="ARBA" id="ARBA00022705"/>
    </source>
</evidence>
<dbReference type="CDD" id="cd00114">
    <property type="entry name" value="LIGANc"/>
    <property type="match status" value="1"/>
</dbReference>
<evidence type="ECO:0000256" key="10">
    <source>
        <dbReference type="ARBA" id="ARBA00023027"/>
    </source>
</evidence>
<evidence type="ECO:0000313" key="18">
    <source>
        <dbReference type="EMBL" id="QQP85137.1"/>
    </source>
</evidence>
<evidence type="ECO:0000256" key="12">
    <source>
        <dbReference type="ARBA" id="ARBA00034005"/>
    </source>
</evidence>
<dbReference type="InterPro" id="IPR003583">
    <property type="entry name" value="Hlx-hairpin-Hlx_DNA-bd_motif"/>
</dbReference>
<dbReference type="PROSITE" id="PS50172">
    <property type="entry name" value="BRCT"/>
    <property type="match status" value="1"/>
</dbReference>
<dbReference type="Pfam" id="PF12826">
    <property type="entry name" value="HHH_2"/>
    <property type="match status" value="2"/>
</dbReference>
<evidence type="ECO:0000256" key="8">
    <source>
        <dbReference type="ARBA" id="ARBA00022833"/>
    </source>
</evidence>
<evidence type="ECO:0000259" key="17">
    <source>
        <dbReference type="PROSITE" id="PS50172"/>
    </source>
</evidence>
<dbReference type="Proteomes" id="UP000595278">
    <property type="component" value="Chromosome"/>
</dbReference>
<feature type="domain" description="BRCT" evidence="17">
    <location>
        <begin position="699"/>
        <end position="782"/>
    </location>
</feature>
<keyword evidence="14" id="KW-0464">Manganese</keyword>
<keyword evidence="7 14" id="KW-0227">DNA damage</keyword>
<evidence type="ECO:0000256" key="3">
    <source>
        <dbReference type="ARBA" id="ARBA00013308"/>
    </source>
</evidence>
<dbReference type="GO" id="GO:0005829">
    <property type="term" value="C:cytosol"/>
    <property type="evidence" value="ECO:0007669"/>
    <property type="project" value="TreeGrafter"/>
</dbReference>
<dbReference type="KEGG" id="eaz:JHT90_12210"/>
<dbReference type="Pfam" id="PF22745">
    <property type="entry name" value="Nlig-Ia"/>
    <property type="match status" value="1"/>
</dbReference>
<dbReference type="AlphaFoldDB" id="A0A974NEQ6"/>
<dbReference type="InterPro" id="IPR001679">
    <property type="entry name" value="DNA_ligase"/>
</dbReference>
<comment type="similarity">
    <text evidence="13 14">Belongs to the NAD-dependent DNA ligase family. LigA subfamily.</text>
</comment>
<name>A0A974NEQ6_9GAMM</name>
<dbReference type="Gene3D" id="1.10.150.20">
    <property type="entry name" value="5' to 3' exonuclease, C-terminal subdomain"/>
    <property type="match status" value="3"/>
</dbReference>
<dbReference type="Gene3D" id="3.30.470.30">
    <property type="entry name" value="DNA ligase/mRNA capping enzyme"/>
    <property type="match status" value="1"/>
</dbReference>
<dbReference type="InterPro" id="IPR033136">
    <property type="entry name" value="DNA_ligase_CS"/>
</dbReference>
<dbReference type="PANTHER" id="PTHR23389">
    <property type="entry name" value="CHROMOSOME TRANSMISSION FIDELITY FACTOR 18"/>
    <property type="match status" value="1"/>
</dbReference>
<dbReference type="InterPro" id="IPR036420">
    <property type="entry name" value="BRCT_dom_sf"/>
</dbReference>
<dbReference type="InterPro" id="IPR001357">
    <property type="entry name" value="BRCT_dom"/>
</dbReference>
<dbReference type="Pfam" id="PF00533">
    <property type="entry name" value="BRCT"/>
    <property type="match status" value="1"/>
</dbReference>
<dbReference type="Pfam" id="PF14520">
    <property type="entry name" value="HHH_5"/>
    <property type="match status" value="1"/>
</dbReference>
<dbReference type="FunFam" id="3.30.470.30:FF:000001">
    <property type="entry name" value="DNA ligase"/>
    <property type="match status" value="1"/>
</dbReference>
<dbReference type="GO" id="GO:0006281">
    <property type="term" value="P:DNA repair"/>
    <property type="evidence" value="ECO:0007669"/>
    <property type="project" value="UniProtKB-KW"/>
</dbReference>
<comment type="catalytic activity">
    <reaction evidence="12 14 15">
        <text>NAD(+) + (deoxyribonucleotide)n-3'-hydroxyl + 5'-phospho-(deoxyribonucleotide)m = (deoxyribonucleotide)n+m + AMP + beta-nicotinamide D-nucleotide.</text>
        <dbReference type="EC" id="6.5.1.2"/>
    </reaction>
</comment>
<accession>A0A974NEQ6</accession>
<gene>
    <name evidence="14 18" type="primary">ligA</name>
    <name evidence="18" type="ORF">JHT90_12210</name>
</gene>
<feature type="binding site" evidence="14">
    <location>
        <position position="176"/>
    </location>
    <ligand>
        <name>NAD(+)</name>
        <dbReference type="ChEBI" id="CHEBI:57540"/>
    </ligand>
</feature>
<dbReference type="Pfam" id="PF01653">
    <property type="entry name" value="DNA_ligase_aden"/>
    <property type="match status" value="1"/>
</dbReference>
<feature type="binding site" evidence="14">
    <location>
        <position position="446"/>
    </location>
    <ligand>
        <name>Zn(2+)</name>
        <dbReference type="ChEBI" id="CHEBI:29105"/>
    </ligand>
</feature>
<keyword evidence="6 14" id="KW-0479">Metal-binding</keyword>
<dbReference type="SUPFAM" id="SSF52113">
    <property type="entry name" value="BRCT domain"/>
    <property type="match status" value="1"/>
</dbReference>
<feature type="binding site" evidence="14">
    <location>
        <position position="139"/>
    </location>
    <ligand>
        <name>NAD(+)</name>
        <dbReference type="ChEBI" id="CHEBI:57540"/>
    </ligand>
</feature>
<dbReference type="PIRSF" id="PIRSF001604">
    <property type="entry name" value="LigA"/>
    <property type="match status" value="1"/>
</dbReference>
<dbReference type="RefSeq" id="WP_201091374.1">
    <property type="nucleotide sequence ID" value="NZ_CP067393.1"/>
</dbReference>